<evidence type="ECO:0000313" key="5">
    <source>
        <dbReference type="EMBL" id="KAK9721751.1"/>
    </source>
</evidence>
<name>A0AAW1KPV4_POPJA</name>
<organism evidence="5 6">
    <name type="scientific">Popillia japonica</name>
    <name type="common">Japanese beetle</name>
    <dbReference type="NCBI Taxonomy" id="7064"/>
    <lineage>
        <taxon>Eukaryota</taxon>
        <taxon>Metazoa</taxon>
        <taxon>Ecdysozoa</taxon>
        <taxon>Arthropoda</taxon>
        <taxon>Hexapoda</taxon>
        <taxon>Insecta</taxon>
        <taxon>Pterygota</taxon>
        <taxon>Neoptera</taxon>
        <taxon>Endopterygota</taxon>
        <taxon>Coleoptera</taxon>
        <taxon>Polyphaga</taxon>
        <taxon>Scarabaeiformia</taxon>
        <taxon>Scarabaeidae</taxon>
        <taxon>Rutelinae</taxon>
        <taxon>Popillia</taxon>
    </lineage>
</organism>
<dbReference type="SUPFAM" id="SSF55797">
    <property type="entry name" value="PR-1-like"/>
    <property type="match status" value="1"/>
</dbReference>
<dbReference type="Gene3D" id="3.40.33.10">
    <property type="entry name" value="CAP"/>
    <property type="match status" value="1"/>
</dbReference>
<gene>
    <name evidence="5" type="ORF">QE152_g20716</name>
</gene>
<accession>A0AAW1KPV4</accession>
<comment type="subcellular location">
    <subcellularLocation>
        <location evidence="1">Secreted</location>
    </subcellularLocation>
</comment>
<proteinExistence type="predicted"/>
<feature type="signal peptide" evidence="3">
    <location>
        <begin position="1"/>
        <end position="22"/>
    </location>
</feature>
<dbReference type="AlphaFoldDB" id="A0AAW1KPV4"/>
<reference evidence="5 6" key="1">
    <citation type="journal article" date="2024" name="BMC Genomics">
        <title>De novo assembly and annotation of Popillia japonica's genome with initial clues to its potential as an invasive pest.</title>
        <authorList>
            <person name="Cucini C."/>
            <person name="Boschi S."/>
            <person name="Funari R."/>
            <person name="Cardaioli E."/>
            <person name="Iannotti N."/>
            <person name="Marturano G."/>
            <person name="Paoli F."/>
            <person name="Bruttini M."/>
            <person name="Carapelli A."/>
            <person name="Frati F."/>
            <person name="Nardi F."/>
        </authorList>
    </citation>
    <scope>NUCLEOTIDE SEQUENCE [LARGE SCALE GENOMIC DNA]</scope>
    <source>
        <strain evidence="5">DMR45628</strain>
    </source>
</reference>
<evidence type="ECO:0000256" key="3">
    <source>
        <dbReference type="SAM" id="SignalP"/>
    </source>
</evidence>
<dbReference type="EMBL" id="JASPKY010000195">
    <property type="protein sequence ID" value="KAK9721751.1"/>
    <property type="molecule type" value="Genomic_DNA"/>
</dbReference>
<keyword evidence="2" id="KW-0964">Secreted</keyword>
<dbReference type="SMART" id="SM00198">
    <property type="entry name" value="SCP"/>
    <property type="match status" value="1"/>
</dbReference>
<dbReference type="InterPro" id="IPR035940">
    <property type="entry name" value="CAP_sf"/>
</dbReference>
<dbReference type="CDD" id="cd05380">
    <property type="entry name" value="CAP_euk"/>
    <property type="match status" value="1"/>
</dbReference>
<evidence type="ECO:0000259" key="4">
    <source>
        <dbReference type="SMART" id="SM00198"/>
    </source>
</evidence>
<dbReference type="Proteomes" id="UP001458880">
    <property type="component" value="Unassembled WGS sequence"/>
</dbReference>
<feature type="domain" description="SCP" evidence="4">
    <location>
        <begin position="73"/>
        <end position="234"/>
    </location>
</feature>
<evidence type="ECO:0000256" key="2">
    <source>
        <dbReference type="ARBA" id="ARBA00022525"/>
    </source>
</evidence>
<keyword evidence="3" id="KW-0732">Signal</keyword>
<evidence type="ECO:0000313" key="6">
    <source>
        <dbReference type="Proteomes" id="UP001458880"/>
    </source>
</evidence>
<comment type="caution">
    <text evidence="5">The sequence shown here is derived from an EMBL/GenBank/DDBJ whole genome shotgun (WGS) entry which is preliminary data.</text>
</comment>
<sequence length="275" mass="30896">MFQRAYNLCIIYNLLLITWVSAESAMVGDDDPYVTNFCNYKCDLRKNICCLYSTTKFGDDCGDSAVVMDLSDDEIEIMVSKLNELRNQIAAGKSVRSDIRGITAADMHALSYSRELAYSASCWAMQCKLAHSRCKASKDGVLGETICWQSTLKEKNATAEVARQVLTKCPAVQMQNHPQLTTKVIDQLTFTSVGDDEKNRETIQLMWAKTEYIGCSRLEISENSLYFAEVRRLASASITTPGIRFTRIFVGMYDLLMKITGNTVFMLLDLLLISL</sequence>
<dbReference type="GO" id="GO:0005576">
    <property type="term" value="C:extracellular region"/>
    <property type="evidence" value="ECO:0007669"/>
    <property type="project" value="UniProtKB-SubCell"/>
</dbReference>
<dbReference type="InterPro" id="IPR014044">
    <property type="entry name" value="CAP_dom"/>
</dbReference>
<feature type="chain" id="PRO_5044002155" evidence="3">
    <location>
        <begin position="23"/>
        <end position="275"/>
    </location>
</feature>
<keyword evidence="6" id="KW-1185">Reference proteome</keyword>
<dbReference type="Pfam" id="PF00188">
    <property type="entry name" value="CAP"/>
    <property type="match status" value="1"/>
</dbReference>
<evidence type="ECO:0000256" key="1">
    <source>
        <dbReference type="ARBA" id="ARBA00004613"/>
    </source>
</evidence>
<protein>
    <submittedName>
        <fullName evidence="5">Cysteine-rich secretory protein family</fullName>
    </submittedName>
</protein>